<gene>
    <name evidence="5" type="ORF">J2D73_17595</name>
</gene>
<comment type="caution">
    <text evidence="5">The sequence shown here is derived from an EMBL/GenBank/DDBJ whole genome shotgun (WGS) entry which is preliminary data.</text>
</comment>
<dbReference type="CDD" id="cd20498">
    <property type="entry name" value="C58_YopT"/>
    <property type="match status" value="1"/>
</dbReference>
<protein>
    <recommendedName>
        <fullName evidence="4">Peptidase C58 YopT-type domain-containing protein</fullName>
    </recommendedName>
</protein>
<name>A0ABS3M0D1_9PROT</name>
<organism evidence="5 6">
    <name type="scientific">Acetobacter sacchari</name>
    <dbReference type="NCBI Taxonomy" id="2661687"/>
    <lineage>
        <taxon>Bacteria</taxon>
        <taxon>Pseudomonadati</taxon>
        <taxon>Pseudomonadota</taxon>
        <taxon>Alphaproteobacteria</taxon>
        <taxon>Acetobacterales</taxon>
        <taxon>Acetobacteraceae</taxon>
        <taxon>Acetobacter</taxon>
    </lineage>
</organism>
<feature type="domain" description="Peptidase C58 YopT-type" evidence="4">
    <location>
        <begin position="29"/>
        <end position="209"/>
    </location>
</feature>
<evidence type="ECO:0000256" key="1">
    <source>
        <dbReference type="ARBA" id="ARBA00022670"/>
    </source>
</evidence>
<dbReference type="Pfam" id="PF03543">
    <property type="entry name" value="Peptidase_C58"/>
    <property type="match status" value="1"/>
</dbReference>
<dbReference type="EMBL" id="JAFVMF010000025">
    <property type="protein sequence ID" value="MBO1361602.1"/>
    <property type="molecule type" value="Genomic_DNA"/>
</dbReference>
<accession>A0ABS3M0D1</accession>
<dbReference type="RefSeq" id="WP_207883475.1">
    <property type="nucleotide sequence ID" value="NZ_JAFVMF010000025.1"/>
</dbReference>
<keyword evidence="3" id="KW-0788">Thiol protease</keyword>
<dbReference type="Gene3D" id="3.90.70.20">
    <property type="match status" value="1"/>
</dbReference>
<dbReference type="Proteomes" id="UP000664771">
    <property type="component" value="Unassembled WGS sequence"/>
</dbReference>
<dbReference type="SUPFAM" id="SSF54001">
    <property type="entry name" value="Cysteine proteinases"/>
    <property type="match status" value="1"/>
</dbReference>
<keyword evidence="1" id="KW-0645">Protease</keyword>
<keyword evidence="2" id="KW-0378">Hydrolase</keyword>
<reference evidence="5 6" key="1">
    <citation type="submission" date="2021-03" db="EMBL/GenBank/DDBJ databases">
        <title>The complete genome sequence of Acetobacter sacchari TBRC 11175.</title>
        <authorList>
            <person name="Charoenyingcharoen P."/>
            <person name="Yukphan P."/>
        </authorList>
    </citation>
    <scope>NUCLEOTIDE SEQUENCE [LARGE SCALE GENOMIC DNA]</scope>
    <source>
        <strain evidence="5 6">TBRC 11175</strain>
    </source>
</reference>
<evidence type="ECO:0000256" key="2">
    <source>
        <dbReference type="ARBA" id="ARBA00022801"/>
    </source>
</evidence>
<evidence type="ECO:0000259" key="4">
    <source>
        <dbReference type="Pfam" id="PF03543"/>
    </source>
</evidence>
<evidence type="ECO:0000256" key="3">
    <source>
        <dbReference type="ARBA" id="ARBA00022807"/>
    </source>
</evidence>
<keyword evidence="6" id="KW-1185">Reference proteome</keyword>
<sequence>MDPWLVNLCHAQGAYAEIDYQQAQDPEALGYELTANGWCLGMAIQWLIQNSQRSNIWDFDSRGRLRLRPEVTPAIRFIMARQGVIHKQFWGDAASQIDKAMLKGGLKPANKVERLNQRYTPVGIFTAVKSMTGPYTVLQIYWGGTMQRQTAGHAVAFLMTGSRLGFMDPNFGEFTFDSMDKMLRWFNAFMLRTYPLNGGGQSFCLSSYTKAQA</sequence>
<proteinExistence type="predicted"/>
<dbReference type="InterPro" id="IPR038765">
    <property type="entry name" value="Papain-like_cys_pep_sf"/>
</dbReference>
<evidence type="ECO:0000313" key="6">
    <source>
        <dbReference type="Proteomes" id="UP000664771"/>
    </source>
</evidence>
<dbReference type="InterPro" id="IPR006473">
    <property type="entry name" value="Peptidase_C58_Yopt"/>
</dbReference>
<evidence type="ECO:0000313" key="5">
    <source>
        <dbReference type="EMBL" id="MBO1361602.1"/>
    </source>
</evidence>